<dbReference type="Gene3D" id="1.10.490.10">
    <property type="entry name" value="Globins"/>
    <property type="match status" value="1"/>
</dbReference>
<proteinExistence type="inferred from homology"/>
<dbReference type="CDD" id="cd14771">
    <property type="entry name" value="TrHb2_Mt-trHbO-like_O"/>
    <property type="match status" value="1"/>
</dbReference>
<keyword evidence="4" id="KW-0408">Iron</keyword>
<dbReference type="InterPro" id="IPR001486">
    <property type="entry name" value="Hemoglobin_trunc"/>
</dbReference>
<comment type="similarity">
    <text evidence="5">Belongs to the truncated hemoglobin family. Group II subfamily.</text>
</comment>
<keyword evidence="2" id="KW-0349">Heme</keyword>
<dbReference type="Pfam" id="PF01152">
    <property type="entry name" value="Bac_globin"/>
    <property type="match status" value="1"/>
</dbReference>
<dbReference type="EMBL" id="PGTK01000002">
    <property type="protein sequence ID" value="PJF31928.1"/>
    <property type="molecule type" value="Genomic_DNA"/>
</dbReference>
<evidence type="ECO:0008006" key="8">
    <source>
        <dbReference type="Google" id="ProtNLM"/>
    </source>
</evidence>
<keyword evidence="1" id="KW-0813">Transport</keyword>
<dbReference type="InterPro" id="IPR009050">
    <property type="entry name" value="Globin-like_sf"/>
</dbReference>
<reference evidence="6 7" key="1">
    <citation type="submission" date="2017-11" db="EMBL/GenBank/DDBJ databases">
        <title>Evolution of Phototrophy in the Chloroflexi Phylum Driven by Horizontal Gene Transfer.</title>
        <authorList>
            <person name="Ward L.M."/>
            <person name="Hemp J."/>
            <person name="Shih P.M."/>
            <person name="Mcglynn S.E."/>
            <person name="Fischer W."/>
        </authorList>
    </citation>
    <scope>NUCLEOTIDE SEQUENCE [LARGE SCALE GENOMIC DNA]</scope>
    <source>
        <strain evidence="6">CP2_2F</strain>
    </source>
</reference>
<evidence type="ECO:0000256" key="5">
    <source>
        <dbReference type="ARBA" id="ARBA00034496"/>
    </source>
</evidence>
<dbReference type="AlphaFoldDB" id="A0A2M8P307"/>
<dbReference type="PANTHER" id="PTHR47366:SF1">
    <property type="entry name" value="TWO-ON-TWO HEMOGLOBIN-3"/>
    <property type="match status" value="1"/>
</dbReference>
<evidence type="ECO:0000256" key="3">
    <source>
        <dbReference type="ARBA" id="ARBA00022723"/>
    </source>
</evidence>
<dbReference type="GO" id="GO:0020037">
    <property type="term" value="F:heme binding"/>
    <property type="evidence" value="ECO:0007669"/>
    <property type="project" value="InterPro"/>
</dbReference>
<dbReference type="GO" id="GO:0005344">
    <property type="term" value="F:oxygen carrier activity"/>
    <property type="evidence" value="ECO:0007669"/>
    <property type="project" value="InterPro"/>
</dbReference>
<name>A0A2M8P307_9CHLR</name>
<dbReference type="GO" id="GO:0019825">
    <property type="term" value="F:oxygen binding"/>
    <property type="evidence" value="ECO:0007669"/>
    <property type="project" value="InterPro"/>
</dbReference>
<evidence type="ECO:0000256" key="2">
    <source>
        <dbReference type="ARBA" id="ARBA00022617"/>
    </source>
</evidence>
<dbReference type="SUPFAM" id="SSF46458">
    <property type="entry name" value="Globin-like"/>
    <property type="match status" value="1"/>
</dbReference>
<dbReference type="Proteomes" id="UP000228921">
    <property type="component" value="Unassembled WGS sequence"/>
</dbReference>
<dbReference type="PANTHER" id="PTHR47366">
    <property type="entry name" value="TWO-ON-TWO HEMOGLOBIN-3"/>
    <property type="match status" value="1"/>
</dbReference>
<dbReference type="InterPro" id="IPR012292">
    <property type="entry name" value="Globin/Proto"/>
</dbReference>
<keyword evidence="3" id="KW-0479">Metal-binding</keyword>
<evidence type="ECO:0000256" key="4">
    <source>
        <dbReference type="ARBA" id="ARBA00023004"/>
    </source>
</evidence>
<accession>A0A2M8P307</accession>
<evidence type="ECO:0000256" key="1">
    <source>
        <dbReference type="ARBA" id="ARBA00022448"/>
    </source>
</evidence>
<protein>
    <recommendedName>
        <fullName evidence="8">Globin</fullName>
    </recommendedName>
</protein>
<comment type="caution">
    <text evidence="6">The sequence shown here is derived from an EMBL/GenBank/DDBJ whole genome shotgun (WGS) entry which is preliminary data.</text>
</comment>
<dbReference type="GO" id="GO:0046872">
    <property type="term" value="F:metal ion binding"/>
    <property type="evidence" value="ECO:0007669"/>
    <property type="project" value="UniProtKB-KW"/>
</dbReference>
<dbReference type="InterPro" id="IPR044203">
    <property type="entry name" value="GlbO/GLB3-like"/>
</dbReference>
<sequence>MSENQHTSKSVYALIGAAAIERLIAAFYRRVKADPVLRPLYPEHDLTGAERRLRLFVIQYFGGPSDYSAERGHPRLRMRHAPFPIGQAERDAWVAAMLAALDEAQITEPAYSQMREYFENAATFMINRPSVNLRE</sequence>
<gene>
    <name evidence="6" type="ORF">CUN51_03025</name>
</gene>
<evidence type="ECO:0000313" key="6">
    <source>
        <dbReference type="EMBL" id="PJF31928.1"/>
    </source>
</evidence>
<evidence type="ECO:0000313" key="7">
    <source>
        <dbReference type="Proteomes" id="UP000228921"/>
    </source>
</evidence>
<organism evidence="6 7">
    <name type="scientific">Candidatus Thermofonsia Clade 1 bacterium</name>
    <dbReference type="NCBI Taxonomy" id="2364210"/>
    <lineage>
        <taxon>Bacteria</taxon>
        <taxon>Bacillati</taxon>
        <taxon>Chloroflexota</taxon>
        <taxon>Candidatus Thermofontia</taxon>
        <taxon>Candidatus Thermofonsia Clade 1</taxon>
    </lineage>
</organism>